<reference evidence="2" key="1">
    <citation type="submission" date="2020-07" db="EMBL/GenBank/DDBJ databases">
        <title>Multicomponent nature underlies the extraordinary mechanical properties of spider dragline silk.</title>
        <authorList>
            <person name="Kono N."/>
            <person name="Nakamura H."/>
            <person name="Mori M."/>
            <person name="Yoshida Y."/>
            <person name="Ohtoshi R."/>
            <person name="Malay A.D."/>
            <person name="Moran D.A.P."/>
            <person name="Tomita M."/>
            <person name="Numata K."/>
            <person name="Arakawa K."/>
        </authorList>
    </citation>
    <scope>NUCLEOTIDE SEQUENCE</scope>
</reference>
<comment type="caution">
    <text evidence="2">The sequence shown here is derived from an EMBL/GenBank/DDBJ whole genome shotgun (WGS) entry which is preliminary data.</text>
</comment>
<keyword evidence="3" id="KW-1185">Reference proteome</keyword>
<organism evidence="2 3">
    <name type="scientific">Trichonephila clavata</name>
    <name type="common">Joro spider</name>
    <name type="synonym">Nephila clavata</name>
    <dbReference type="NCBI Taxonomy" id="2740835"/>
    <lineage>
        <taxon>Eukaryota</taxon>
        <taxon>Metazoa</taxon>
        <taxon>Ecdysozoa</taxon>
        <taxon>Arthropoda</taxon>
        <taxon>Chelicerata</taxon>
        <taxon>Arachnida</taxon>
        <taxon>Araneae</taxon>
        <taxon>Araneomorphae</taxon>
        <taxon>Entelegynae</taxon>
        <taxon>Araneoidea</taxon>
        <taxon>Nephilidae</taxon>
        <taxon>Trichonephila</taxon>
    </lineage>
</organism>
<feature type="region of interest" description="Disordered" evidence="1">
    <location>
        <begin position="25"/>
        <end position="45"/>
    </location>
</feature>
<proteinExistence type="predicted"/>
<sequence length="95" mass="11121">MFNRIRKSSIETPYEKKKELPNAFIKQTLSQGERGKKSESDLEATKKITDEKKDMYLDALEKKMIVSRFLLPCLMSRLILNHDEQRTLLEFVGAE</sequence>
<accession>A0A8X6M2G1</accession>
<gene>
    <name evidence="2" type="ORF">TNCT_523061</name>
</gene>
<evidence type="ECO:0000256" key="1">
    <source>
        <dbReference type="SAM" id="MobiDB-lite"/>
    </source>
</evidence>
<dbReference type="EMBL" id="BMAO01039088">
    <property type="protein sequence ID" value="GFR28854.1"/>
    <property type="molecule type" value="Genomic_DNA"/>
</dbReference>
<dbReference type="AlphaFoldDB" id="A0A8X6M2G1"/>
<name>A0A8X6M2G1_TRICU</name>
<evidence type="ECO:0000313" key="2">
    <source>
        <dbReference type="EMBL" id="GFR28854.1"/>
    </source>
</evidence>
<protein>
    <submittedName>
        <fullName evidence="2">Uncharacterized protein</fullName>
    </submittedName>
</protein>
<feature type="compositionally biased region" description="Basic and acidic residues" evidence="1">
    <location>
        <begin position="33"/>
        <end position="45"/>
    </location>
</feature>
<dbReference type="Proteomes" id="UP000887116">
    <property type="component" value="Unassembled WGS sequence"/>
</dbReference>
<evidence type="ECO:0000313" key="3">
    <source>
        <dbReference type="Proteomes" id="UP000887116"/>
    </source>
</evidence>